<protein>
    <submittedName>
        <fullName evidence="2">Uncharacterized protein</fullName>
    </submittedName>
</protein>
<sequence>MKVRSRMYKALTLTCLSTLILATHAATASEQKRIHQARSAAPPSVSADATIVDGDKVLVEGNNGWTCMPDTFPDDNAPICVDGVWMEMMQAMGKKESFTADKIGISYMLQGDAGSGVSNSNPHHHDHKNADDYVETGPHLMIIVPKDMLEGITDDPSEGGPYVMWGDTPYAHIMVPVEDLKKKN</sequence>
<dbReference type="KEGG" id="kko:Kkor_1772"/>
<dbReference type="HOGENOM" id="CLU_098121_0_0_6"/>
<dbReference type="Proteomes" id="UP000001231">
    <property type="component" value="Chromosome"/>
</dbReference>
<dbReference type="AlphaFoldDB" id="C7RD42"/>
<dbReference type="InParanoid" id="C7RD42"/>
<evidence type="ECO:0000313" key="2">
    <source>
        <dbReference type="EMBL" id="ACV27184.1"/>
    </source>
</evidence>
<name>C7RD42_KANKD</name>
<dbReference type="RefSeq" id="WP_015780790.1">
    <property type="nucleotide sequence ID" value="NC_013166.1"/>
</dbReference>
<feature type="chain" id="PRO_5002981429" evidence="1">
    <location>
        <begin position="29"/>
        <end position="184"/>
    </location>
</feature>
<evidence type="ECO:0000256" key="1">
    <source>
        <dbReference type="SAM" id="SignalP"/>
    </source>
</evidence>
<keyword evidence="3" id="KW-1185">Reference proteome</keyword>
<feature type="signal peptide" evidence="1">
    <location>
        <begin position="1"/>
        <end position="28"/>
    </location>
</feature>
<evidence type="ECO:0000313" key="3">
    <source>
        <dbReference type="Proteomes" id="UP000001231"/>
    </source>
</evidence>
<gene>
    <name evidence="2" type="ordered locus">Kkor_1772</name>
</gene>
<dbReference type="eggNOG" id="ENOG502ZC6I">
    <property type="taxonomic scope" value="Bacteria"/>
</dbReference>
<proteinExistence type="predicted"/>
<keyword evidence="1" id="KW-0732">Signal</keyword>
<organism evidence="2 3">
    <name type="scientific">Kangiella koreensis (strain DSM 16069 / JCM 12317 / KCTC 12182 / SW-125)</name>
    <dbReference type="NCBI Taxonomy" id="523791"/>
    <lineage>
        <taxon>Bacteria</taxon>
        <taxon>Pseudomonadati</taxon>
        <taxon>Pseudomonadota</taxon>
        <taxon>Gammaproteobacteria</taxon>
        <taxon>Kangiellales</taxon>
        <taxon>Kangiellaceae</taxon>
        <taxon>Kangiella</taxon>
    </lineage>
</organism>
<accession>C7RD42</accession>
<reference evidence="2 3" key="1">
    <citation type="journal article" date="2009" name="Stand. Genomic Sci.">
        <title>Complete genome sequence of Kangiella koreensis type strain (SW-125).</title>
        <authorList>
            <person name="Han C."/>
            <person name="Sikorski J."/>
            <person name="Lapidus A."/>
            <person name="Nolan M."/>
            <person name="Glavina Del Rio T."/>
            <person name="Tice H."/>
            <person name="Cheng J.F."/>
            <person name="Lucas S."/>
            <person name="Chen F."/>
            <person name="Copeland A."/>
            <person name="Ivanova N."/>
            <person name="Mavromatis K."/>
            <person name="Ovchinnikova G."/>
            <person name="Pati A."/>
            <person name="Bruce D."/>
            <person name="Goodwin L."/>
            <person name="Pitluck S."/>
            <person name="Chen A."/>
            <person name="Palaniappan K."/>
            <person name="Land M."/>
            <person name="Hauser L."/>
            <person name="Chang Y.J."/>
            <person name="Jeffries C.D."/>
            <person name="Chain P."/>
            <person name="Saunders E."/>
            <person name="Brettin T."/>
            <person name="Goker M."/>
            <person name="Tindall B.J."/>
            <person name="Bristow J."/>
            <person name="Eisen J.A."/>
            <person name="Markowitz V."/>
            <person name="Hugenholtz P."/>
            <person name="Kyrpides N.C."/>
            <person name="Klenk H.P."/>
            <person name="Detter J.C."/>
        </authorList>
    </citation>
    <scope>NUCLEOTIDE SEQUENCE [LARGE SCALE GENOMIC DNA]</scope>
    <source>
        <strain evidence="3">DSM 16069 / KCTC 12182 / SW-125</strain>
    </source>
</reference>
<dbReference type="EMBL" id="CP001707">
    <property type="protein sequence ID" value="ACV27184.1"/>
    <property type="molecule type" value="Genomic_DNA"/>
</dbReference>